<evidence type="ECO:0000313" key="2">
    <source>
        <dbReference type="Proteomes" id="UP000823405"/>
    </source>
</evidence>
<name>A0A9P6RPK8_9FUNG</name>
<sequence length="152" mass="16961">MAGFNLRTARKTHYDIVLGVSTQDLNQDTVEAIIVTFNQVADAEISQSEVITSKELARLSVEGDETNEGDDRIWKWKLHEKVLLSEATLEVVIEIRTWDLDCHHDDGDYEGVVVGNDGGALSPSDYDSLTLHFVELLTDARDYYSKGQGTKS</sequence>
<accession>A0A9P6RPK8</accession>
<evidence type="ECO:0000313" key="1">
    <source>
        <dbReference type="EMBL" id="KAG0322351.1"/>
    </source>
</evidence>
<dbReference type="AlphaFoldDB" id="A0A9P6RPK8"/>
<comment type="caution">
    <text evidence="1">The sequence shown here is derived from an EMBL/GenBank/DDBJ whole genome shotgun (WGS) entry which is preliminary data.</text>
</comment>
<keyword evidence="2" id="KW-1185">Reference proteome</keyword>
<reference evidence="1" key="1">
    <citation type="journal article" date="2020" name="Fungal Divers.">
        <title>Resolving the Mortierellaceae phylogeny through synthesis of multi-gene phylogenetics and phylogenomics.</title>
        <authorList>
            <person name="Vandepol N."/>
            <person name="Liber J."/>
            <person name="Desiro A."/>
            <person name="Na H."/>
            <person name="Kennedy M."/>
            <person name="Barry K."/>
            <person name="Grigoriev I.V."/>
            <person name="Miller A.N."/>
            <person name="O'Donnell K."/>
            <person name="Stajich J.E."/>
            <person name="Bonito G."/>
        </authorList>
    </citation>
    <scope>NUCLEOTIDE SEQUENCE</scope>
    <source>
        <strain evidence="1">NVP60</strain>
    </source>
</reference>
<dbReference type="EMBL" id="JAAAIN010000032">
    <property type="protein sequence ID" value="KAG0322351.1"/>
    <property type="molecule type" value="Genomic_DNA"/>
</dbReference>
<organism evidence="1 2">
    <name type="scientific">Linnemannia gamsii</name>
    <dbReference type="NCBI Taxonomy" id="64522"/>
    <lineage>
        <taxon>Eukaryota</taxon>
        <taxon>Fungi</taxon>
        <taxon>Fungi incertae sedis</taxon>
        <taxon>Mucoromycota</taxon>
        <taxon>Mortierellomycotina</taxon>
        <taxon>Mortierellomycetes</taxon>
        <taxon>Mortierellales</taxon>
        <taxon>Mortierellaceae</taxon>
        <taxon>Linnemannia</taxon>
    </lineage>
</organism>
<dbReference type="Proteomes" id="UP000823405">
    <property type="component" value="Unassembled WGS sequence"/>
</dbReference>
<protein>
    <submittedName>
        <fullName evidence="1">Uncharacterized protein</fullName>
    </submittedName>
</protein>
<proteinExistence type="predicted"/>
<gene>
    <name evidence="1" type="ORF">BGZ97_007207</name>
</gene>